<dbReference type="AlphaFoldDB" id="A0A7T7M856"/>
<feature type="transmembrane region" description="Helical" evidence="8">
    <location>
        <begin position="187"/>
        <end position="206"/>
    </location>
</feature>
<dbReference type="Proteomes" id="UP000595895">
    <property type="component" value="Chromosome"/>
</dbReference>
<keyword evidence="4" id="KW-0378">Hydrolase</keyword>
<evidence type="ECO:0000256" key="4">
    <source>
        <dbReference type="ARBA" id="ARBA00022801"/>
    </source>
</evidence>
<protein>
    <submittedName>
        <fullName evidence="10">Phosphatase PAP2 family protein</fullName>
    </submittedName>
</protein>
<keyword evidence="3 8" id="KW-0812">Transmembrane</keyword>
<feature type="transmembrane region" description="Helical" evidence="8">
    <location>
        <begin position="87"/>
        <end position="106"/>
    </location>
</feature>
<dbReference type="PANTHER" id="PTHR14969">
    <property type="entry name" value="SPHINGOSINE-1-PHOSPHATE PHOSPHOHYDROLASE"/>
    <property type="match status" value="1"/>
</dbReference>
<evidence type="ECO:0000313" key="10">
    <source>
        <dbReference type="EMBL" id="QQM66622.1"/>
    </source>
</evidence>
<evidence type="ECO:0000259" key="9">
    <source>
        <dbReference type="SMART" id="SM00014"/>
    </source>
</evidence>
<evidence type="ECO:0000256" key="5">
    <source>
        <dbReference type="ARBA" id="ARBA00022989"/>
    </source>
</evidence>
<dbReference type="KEGG" id="awe:JG540_05770"/>
<keyword evidence="6 8" id="KW-0472">Membrane</keyword>
<gene>
    <name evidence="10" type="ORF">JG540_05770</name>
</gene>
<organism evidence="10 11">
    <name type="scientific">Actinomyces weissii</name>
    <dbReference type="NCBI Taxonomy" id="675090"/>
    <lineage>
        <taxon>Bacteria</taxon>
        <taxon>Bacillati</taxon>
        <taxon>Actinomycetota</taxon>
        <taxon>Actinomycetes</taxon>
        <taxon>Actinomycetales</taxon>
        <taxon>Actinomycetaceae</taxon>
        <taxon>Actinomyces</taxon>
    </lineage>
</organism>
<evidence type="ECO:0000256" key="2">
    <source>
        <dbReference type="ARBA" id="ARBA00022475"/>
    </source>
</evidence>
<name>A0A7T7M856_9ACTO</name>
<evidence type="ECO:0000256" key="3">
    <source>
        <dbReference type="ARBA" id="ARBA00022692"/>
    </source>
</evidence>
<dbReference type="SUPFAM" id="SSF48317">
    <property type="entry name" value="Acid phosphatase/Vanadium-dependent haloperoxidase"/>
    <property type="match status" value="1"/>
</dbReference>
<accession>A0A7T7M856</accession>
<dbReference type="RefSeq" id="WP_200274712.1">
    <property type="nucleotide sequence ID" value="NZ_CP066802.1"/>
</dbReference>
<dbReference type="GO" id="GO:0016787">
    <property type="term" value="F:hydrolase activity"/>
    <property type="evidence" value="ECO:0007669"/>
    <property type="project" value="UniProtKB-KW"/>
</dbReference>
<comment type="subcellular location">
    <subcellularLocation>
        <location evidence="1">Cell membrane</location>
        <topology evidence="1">Multi-pass membrane protein</topology>
    </subcellularLocation>
</comment>
<evidence type="ECO:0000313" key="11">
    <source>
        <dbReference type="Proteomes" id="UP000595895"/>
    </source>
</evidence>
<proteinExistence type="predicted"/>
<dbReference type="SMART" id="SM00014">
    <property type="entry name" value="acidPPc"/>
    <property type="match status" value="1"/>
</dbReference>
<feature type="domain" description="Phosphatidic acid phosphatase type 2/haloperoxidase" evidence="9">
    <location>
        <begin position="113"/>
        <end position="227"/>
    </location>
</feature>
<feature type="transmembrane region" description="Helical" evidence="8">
    <location>
        <begin position="33"/>
        <end position="51"/>
    </location>
</feature>
<evidence type="ECO:0000256" key="7">
    <source>
        <dbReference type="SAM" id="MobiDB-lite"/>
    </source>
</evidence>
<dbReference type="InterPro" id="IPR000326">
    <property type="entry name" value="PAP2/HPO"/>
</dbReference>
<keyword evidence="5 8" id="KW-1133">Transmembrane helix</keyword>
<reference evidence="10 11" key="1">
    <citation type="submission" date="2020-12" db="EMBL/GenBank/DDBJ databases">
        <authorList>
            <person name="Zhou J."/>
        </authorList>
    </citation>
    <scope>NUCLEOTIDE SEQUENCE [LARGE SCALE GENOMIC DNA]</scope>
    <source>
        <strain evidence="10 11">CCUG 61299</strain>
    </source>
</reference>
<evidence type="ECO:0000256" key="6">
    <source>
        <dbReference type="ARBA" id="ARBA00023136"/>
    </source>
</evidence>
<dbReference type="InterPro" id="IPR036938">
    <property type="entry name" value="PAP2/HPO_sf"/>
</dbReference>
<dbReference type="GO" id="GO:0005886">
    <property type="term" value="C:plasma membrane"/>
    <property type="evidence" value="ECO:0007669"/>
    <property type="project" value="UniProtKB-SubCell"/>
</dbReference>
<keyword evidence="11" id="KW-1185">Reference proteome</keyword>
<feature type="transmembrane region" description="Helical" evidence="8">
    <location>
        <begin position="113"/>
        <end position="134"/>
    </location>
</feature>
<dbReference type="PANTHER" id="PTHR14969:SF62">
    <property type="entry name" value="DECAPRENYLPHOSPHORYL-5-PHOSPHORIBOSE PHOSPHATASE RV3807C-RELATED"/>
    <property type="match status" value="1"/>
</dbReference>
<dbReference type="CDD" id="cd03392">
    <property type="entry name" value="PAP2_like_2"/>
    <property type="match status" value="1"/>
</dbReference>
<feature type="transmembrane region" description="Helical" evidence="8">
    <location>
        <begin position="154"/>
        <end position="175"/>
    </location>
</feature>
<evidence type="ECO:0000256" key="1">
    <source>
        <dbReference type="ARBA" id="ARBA00004651"/>
    </source>
</evidence>
<dbReference type="EMBL" id="CP066802">
    <property type="protein sequence ID" value="QQM66622.1"/>
    <property type="molecule type" value="Genomic_DNA"/>
</dbReference>
<evidence type="ECO:0000256" key="8">
    <source>
        <dbReference type="SAM" id="Phobius"/>
    </source>
</evidence>
<feature type="transmembrane region" description="Helical" evidence="8">
    <location>
        <begin position="212"/>
        <end position="233"/>
    </location>
</feature>
<feature type="region of interest" description="Disordered" evidence="7">
    <location>
        <begin position="1"/>
        <end position="25"/>
    </location>
</feature>
<dbReference type="Gene3D" id="1.20.144.10">
    <property type="entry name" value="Phosphatidic acid phosphatase type 2/haloperoxidase"/>
    <property type="match status" value="1"/>
</dbReference>
<keyword evidence="2" id="KW-1003">Cell membrane</keyword>
<dbReference type="Pfam" id="PF01569">
    <property type="entry name" value="PAP2"/>
    <property type="match status" value="1"/>
</dbReference>
<sequence length="253" mass="26929">MHSRTDQHPPRQGSPSTPQPWPGDPWQHLQHPLTAVAACGLGLFVLVAALLTRAPERADALDQAVTGFFLELRHPTLNPLVSYWTDLGSWAGLGLLTILLATLLARRQMTRQAAFTVLAMSTAGLLSAALKLLFARQRPPLEDLLGSPSLTHAFPSGHSMGTAAFACTLICLAWLSSSTGGRRATVAVAATVLALTVGASRVYLGYHWPTDVLAGWSLGAAWPCVVLLALVGWQKRRPGAQPPPPEAPHPTQA</sequence>